<gene>
    <name evidence="3" type="ORF">BaRGS_00007229</name>
</gene>
<evidence type="ECO:0000256" key="2">
    <source>
        <dbReference type="SAM" id="SignalP"/>
    </source>
</evidence>
<sequence>MNTISAAIVFFGVAVIMVTGDQCSFGGQCSSATSKADVNGVTFCCLSGAVSLTIVNGQPECSCSGSSGSSGSAGSSDTVVIGGGQPNEPVGGNNQPPSPSGGKTVDDFGGNWGAYMADLRNSGGSGGRSQYQYDYYGRR</sequence>
<reference evidence="3 4" key="1">
    <citation type="journal article" date="2023" name="Sci. Data">
        <title>Genome assembly of the Korean intertidal mud-creeper Batillaria attramentaria.</title>
        <authorList>
            <person name="Patra A.K."/>
            <person name="Ho P.T."/>
            <person name="Jun S."/>
            <person name="Lee S.J."/>
            <person name="Kim Y."/>
            <person name="Won Y.J."/>
        </authorList>
    </citation>
    <scope>NUCLEOTIDE SEQUENCE [LARGE SCALE GENOMIC DNA]</scope>
    <source>
        <strain evidence="3">Wonlab-2016</strain>
    </source>
</reference>
<protein>
    <submittedName>
        <fullName evidence="3">Uncharacterized protein</fullName>
    </submittedName>
</protein>
<evidence type="ECO:0000313" key="3">
    <source>
        <dbReference type="EMBL" id="KAK7501425.1"/>
    </source>
</evidence>
<dbReference type="EMBL" id="JACVVK020000031">
    <property type="protein sequence ID" value="KAK7501425.1"/>
    <property type="molecule type" value="Genomic_DNA"/>
</dbReference>
<evidence type="ECO:0000256" key="1">
    <source>
        <dbReference type="SAM" id="MobiDB-lite"/>
    </source>
</evidence>
<name>A0ABD0LPF9_9CAEN</name>
<feature type="compositionally biased region" description="Low complexity" evidence="1">
    <location>
        <begin position="61"/>
        <end position="76"/>
    </location>
</feature>
<feature type="compositionally biased region" description="Low complexity" evidence="1">
    <location>
        <begin position="128"/>
        <end position="139"/>
    </location>
</feature>
<accession>A0ABD0LPF9</accession>
<evidence type="ECO:0000313" key="4">
    <source>
        <dbReference type="Proteomes" id="UP001519460"/>
    </source>
</evidence>
<comment type="caution">
    <text evidence="3">The sequence shown here is derived from an EMBL/GenBank/DDBJ whole genome shotgun (WGS) entry which is preliminary data.</text>
</comment>
<keyword evidence="2" id="KW-0732">Signal</keyword>
<feature type="chain" id="PRO_5044770210" evidence="2">
    <location>
        <begin position="21"/>
        <end position="139"/>
    </location>
</feature>
<feature type="region of interest" description="Disordered" evidence="1">
    <location>
        <begin position="60"/>
        <end position="139"/>
    </location>
</feature>
<dbReference type="Proteomes" id="UP001519460">
    <property type="component" value="Unassembled WGS sequence"/>
</dbReference>
<feature type="signal peptide" evidence="2">
    <location>
        <begin position="1"/>
        <end position="20"/>
    </location>
</feature>
<dbReference type="AlphaFoldDB" id="A0ABD0LPF9"/>
<organism evidence="3 4">
    <name type="scientific">Batillaria attramentaria</name>
    <dbReference type="NCBI Taxonomy" id="370345"/>
    <lineage>
        <taxon>Eukaryota</taxon>
        <taxon>Metazoa</taxon>
        <taxon>Spiralia</taxon>
        <taxon>Lophotrochozoa</taxon>
        <taxon>Mollusca</taxon>
        <taxon>Gastropoda</taxon>
        <taxon>Caenogastropoda</taxon>
        <taxon>Sorbeoconcha</taxon>
        <taxon>Cerithioidea</taxon>
        <taxon>Batillariidae</taxon>
        <taxon>Batillaria</taxon>
    </lineage>
</organism>
<keyword evidence="4" id="KW-1185">Reference proteome</keyword>
<proteinExistence type="predicted"/>